<evidence type="ECO:0000256" key="1">
    <source>
        <dbReference type="ARBA" id="ARBA00004141"/>
    </source>
</evidence>
<evidence type="ECO:0000313" key="8">
    <source>
        <dbReference type="EMBL" id="GAA1683525.1"/>
    </source>
</evidence>
<dbReference type="PANTHER" id="PTHR43867:SF4">
    <property type="entry name" value="BETA-(1-3)-GLUCOSYL TRANSFERASE"/>
    <property type="match status" value="1"/>
</dbReference>
<feature type="transmembrane region" description="Helical" evidence="7">
    <location>
        <begin position="437"/>
        <end position="459"/>
    </location>
</feature>
<evidence type="ECO:0000256" key="5">
    <source>
        <dbReference type="ARBA" id="ARBA00022989"/>
    </source>
</evidence>
<evidence type="ECO:0008006" key="10">
    <source>
        <dbReference type="Google" id="ProtNLM"/>
    </source>
</evidence>
<dbReference type="Gene3D" id="3.90.550.10">
    <property type="entry name" value="Spore Coat Polysaccharide Biosynthesis Protein SpsA, Chain A"/>
    <property type="match status" value="1"/>
</dbReference>
<feature type="transmembrane region" description="Helical" evidence="7">
    <location>
        <begin position="91"/>
        <end position="109"/>
    </location>
</feature>
<accession>A0ABP4T7G2</accession>
<keyword evidence="2" id="KW-0328">Glycosyltransferase</keyword>
<evidence type="ECO:0000256" key="7">
    <source>
        <dbReference type="SAM" id="Phobius"/>
    </source>
</evidence>
<gene>
    <name evidence="8" type="ORF">GCM10009765_35900</name>
</gene>
<comment type="subcellular location">
    <subcellularLocation>
        <location evidence="1">Membrane</location>
        <topology evidence="1">Multi-pass membrane protein</topology>
    </subcellularLocation>
</comment>
<keyword evidence="6 7" id="KW-0472">Membrane</keyword>
<feature type="transmembrane region" description="Helical" evidence="7">
    <location>
        <begin position="6"/>
        <end position="25"/>
    </location>
</feature>
<comment type="caution">
    <text evidence="8">The sequence shown here is derived from an EMBL/GenBank/DDBJ whole genome shotgun (WGS) entry which is preliminary data.</text>
</comment>
<dbReference type="RefSeq" id="WP_344311378.1">
    <property type="nucleotide sequence ID" value="NZ_BAAANY010000011.1"/>
</dbReference>
<protein>
    <recommendedName>
        <fullName evidence="10">Glycosyltransferase</fullName>
    </recommendedName>
</protein>
<feature type="transmembrane region" description="Helical" evidence="7">
    <location>
        <begin position="37"/>
        <end position="55"/>
    </location>
</feature>
<organism evidence="8 9">
    <name type="scientific">Fodinicola feengrottensis</name>
    <dbReference type="NCBI Taxonomy" id="435914"/>
    <lineage>
        <taxon>Bacteria</taxon>
        <taxon>Bacillati</taxon>
        <taxon>Actinomycetota</taxon>
        <taxon>Actinomycetes</taxon>
        <taxon>Mycobacteriales</taxon>
        <taxon>Fodinicola</taxon>
    </lineage>
</organism>
<keyword evidence="3" id="KW-0808">Transferase</keyword>
<evidence type="ECO:0000256" key="3">
    <source>
        <dbReference type="ARBA" id="ARBA00022679"/>
    </source>
</evidence>
<proteinExistence type="predicted"/>
<evidence type="ECO:0000256" key="2">
    <source>
        <dbReference type="ARBA" id="ARBA00022676"/>
    </source>
</evidence>
<feature type="transmembrane region" description="Helical" evidence="7">
    <location>
        <begin position="515"/>
        <end position="531"/>
    </location>
</feature>
<feature type="transmembrane region" description="Helical" evidence="7">
    <location>
        <begin position="489"/>
        <end position="509"/>
    </location>
</feature>
<dbReference type="InterPro" id="IPR050321">
    <property type="entry name" value="Glycosyltr_2/OpgH_subfam"/>
</dbReference>
<keyword evidence="5 7" id="KW-1133">Transmembrane helix</keyword>
<evidence type="ECO:0000256" key="6">
    <source>
        <dbReference type="ARBA" id="ARBA00023136"/>
    </source>
</evidence>
<keyword evidence="4 7" id="KW-0812">Transmembrane</keyword>
<feature type="transmembrane region" description="Helical" evidence="7">
    <location>
        <begin position="61"/>
        <end position="79"/>
    </location>
</feature>
<dbReference type="PANTHER" id="PTHR43867">
    <property type="entry name" value="CELLULOSE SYNTHASE CATALYTIC SUBUNIT A [UDP-FORMING]"/>
    <property type="match status" value="1"/>
</dbReference>
<evidence type="ECO:0000256" key="4">
    <source>
        <dbReference type="ARBA" id="ARBA00022692"/>
    </source>
</evidence>
<feature type="transmembrane region" description="Helical" evidence="7">
    <location>
        <begin position="465"/>
        <end position="482"/>
    </location>
</feature>
<reference evidence="9" key="1">
    <citation type="journal article" date="2019" name="Int. J. Syst. Evol. Microbiol.">
        <title>The Global Catalogue of Microorganisms (GCM) 10K type strain sequencing project: providing services to taxonomists for standard genome sequencing and annotation.</title>
        <authorList>
            <consortium name="The Broad Institute Genomics Platform"/>
            <consortium name="The Broad Institute Genome Sequencing Center for Infectious Disease"/>
            <person name="Wu L."/>
            <person name="Ma J."/>
        </authorList>
    </citation>
    <scope>NUCLEOTIDE SEQUENCE [LARGE SCALE GENOMIC DNA]</scope>
    <source>
        <strain evidence="9">JCM 14718</strain>
    </source>
</reference>
<feature type="transmembrane region" description="Helical" evidence="7">
    <location>
        <begin position="551"/>
        <end position="571"/>
    </location>
</feature>
<dbReference type="Pfam" id="PF13641">
    <property type="entry name" value="Glyco_tranf_2_3"/>
    <property type="match status" value="1"/>
</dbReference>
<evidence type="ECO:0000313" key="9">
    <source>
        <dbReference type="Proteomes" id="UP001500618"/>
    </source>
</evidence>
<feature type="transmembrane region" description="Helical" evidence="7">
    <location>
        <begin position="115"/>
        <end position="133"/>
    </location>
</feature>
<dbReference type="SUPFAM" id="SSF53448">
    <property type="entry name" value="Nucleotide-diphospho-sugar transferases"/>
    <property type="match status" value="1"/>
</dbReference>
<feature type="transmembrane region" description="Helical" evidence="7">
    <location>
        <begin position="577"/>
        <end position="602"/>
    </location>
</feature>
<dbReference type="Proteomes" id="UP001500618">
    <property type="component" value="Unassembled WGS sequence"/>
</dbReference>
<name>A0ABP4T7G2_9ACTN</name>
<dbReference type="InterPro" id="IPR029044">
    <property type="entry name" value="Nucleotide-diphossugar_trans"/>
</dbReference>
<keyword evidence="9" id="KW-1185">Reference proteome</keyword>
<sequence>MLPLAAGEVLFVVTGVAHLCAILLLTLDVRRGRQRPGADWTDPLGCFVAGGLVAGGAGMDLWTVGVVTVPAAVVALLVTWRAADFRPAATVAWASLLASTVTGIVVAFLHLFGMTASLTTAILIGAGLVISVLRTPSSLMQTFENWEVALRRVWRHSRDPRTGAVPAADAPFVTVQVPTYAEPPEIVIATLDAIARLDYPNFEVMLIDNNTADERLWRPVQEHCERLGPRFRFLHVEGITGAKAGALNWARQHVDPRTQLVALVDADYQVTPRWLAETVGLFEDPELGFVQCPHGYRDFEHSTYARMVHTGYMWAQGTEMVSRNEQDAGLTVGTMSMIRLETLDVAGGWAGWCQTEDSEFAIRAHAVGYRSIFLRRQYGFGLIPENLTELKKQRFRWTYGPGQEFKAHARLYLPGWLGGKPSKLTGRQRLRHGHYGFLVLVTGSTVLSLPAGVALLVSMIVHHEALPLSPVLLIPLVAVLLGRRIMRWLIFRTYVGTGLAEMMGGAIALMAVKPTISTAAFSVLLGKPALWRRTSKFRTTSSRLRWVSEAWTEIALCVACIAVVVAIPFLLPAGVSTLLLCLGFGWQASTYATAPLLGWLAARDLRQSTLPTAPTGADTAEGQKV</sequence>
<dbReference type="EMBL" id="BAAANY010000011">
    <property type="protein sequence ID" value="GAA1683525.1"/>
    <property type="molecule type" value="Genomic_DNA"/>
</dbReference>